<keyword evidence="4" id="KW-1003">Cell membrane</keyword>
<comment type="similarity">
    <text evidence="3">Belongs to the transpeptidase family.</text>
</comment>
<reference evidence="14" key="1">
    <citation type="submission" date="2020-08" db="EMBL/GenBank/DDBJ databases">
        <authorList>
            <person name="Uke A."/>
            <person name="Chhe C."/>
            <person name="Baramee S."/>
            <person name="Kosugi A."/>
        </authorList>
    </citation>
    <scope>NUCLEOTIDE SEQUENCE</scope>
    <source>
        <strain evidence="14">DA-C8</strain>
    </source>
</reference>
<keyword evidence="8 11" id="KW-1133">Transmembrane helix</keyword>
<evidence type="ECO:0000256" key="2">
    <source>
        <dbReference type="ARBA" id="ARBA00004236"/>
    </source>
</evidence>
<evidence type="ECO:0000256" key="8">
    <source>
        <dbReference type="ARBA" id="ARBA00022989"/>
    </source>
</evidence>
<organism evidence="14 15">
    <name type="scientific">Insulibacter thermoxylanivorax</name>
    <dbReference type="NCBI Taxonomy" id="2749268"/>
    <lineage>
        <taxon>Bacteria</taxon>
        <taxon>Bacillati</taxon>
        <taxon>Bacillota</taxon>
        <taxon>Bacilli</taxon>
        <taxon>Bacillales</taxon>
        <taxon>Paenibacillaceae</taxon>
        <taxon>Insulibacter</taxon>
    </lineage>
</organism>
<dbReference type="AlphaFoldDB" id="A0A916VGD9"/>
<dbReference type="Gene3D" id="3.40.710.10">
    <property type="entry name" value="DD-peptidase/beta-lactamase superfamily"/>
    <property type="match status" value="1"/>
</dbReference>
<evidence type="ECO:0000256" key="7">
    <source>
        <dbReference type="ARBA" id="ARBA00022984"/>
    </source>
</evidence>
<dbReference type="GO" id="GO:0008658">
    <property type="term" value="F:penicillin binding"/>
    <property type="evidence" value="ECO:0007669"/>
    <property type="project" value="InterPro"/>
</dbReference>
<comment type="subcellular location">
    <subcellularLocation>
        <location evidence="2">Cell membrane</location>
    </subcellularLocation>
    <subcellularLocation>
        <location evidence="1">Membrane</location>
        <topology evidence="1">Single-pass membrane protein</topology>
    </subcellularLocation>
</comment>
<keyword evidence="6" id="KW-0133">Cell shape</keyword>
<reference evidence="14" key="2">
    <citation type="journal article" date="2021" name="Data Brief">
        <title>Draft genome sequence data of the facultative, thermophilic, xylanolytic bacterium Paenibacillus sp. strain DA-C8.</title>
        <authorList>
            <person name="Chhe C."/>
            <person name="Uke A."/>
            <person name="Baramee S."/>
            <person name="Ungkulpasvich U."/>
            <person name="Tachaapaikoon C."/>
            <person name="Pason P."/>
            <person name="Waeonukul R."/>
            <person name="Ratanakhanokchai K."/>
            <person name="Kosugi A."/>
        </authorList>
    </citation>
    <scope>NUCLEOTIDE SEQUENCE</scope>
    <source>
        <strain evidence="14">DA-C8</strain>
    </source>
</reference>
<dbReference type="GO" id="GO:0005886">
    <property type="term" value="C:plasma membrane"/>
    <property type="evidence" value="ECO:0007669"/>
    <property type="project" value="UniProtKB-SubCell"/>
</dbReference>
<name>A0A916VGD9_9BACL</name>
<evidence type="ECO:0000256" key="10">
    <source>
        <dbReference type="ARBA" id="ARBA00023316"/>
    </source>
</evidence>
<evidence type="ECO:0000259" key="13">
    <source>
        <dbReference type="Pfam" id="PF03717"/>
    </source>
</evidence>
<sequence>MSGPANQDPQKLQIIKKRSFAFRLNIFFFLTFILFSVLIVRLAFLQLVEGESYAAKEMQNELKTNTIPPIRGNILDREGRPIAYSTSTQTLYYRLNNESPEKLISMAEKLAEVFRTYGEDPEEQLTAEEIMERMDAWYGYDGKRREPHNYSWVPRRIKTDLSDGEIAYFVEHRDEFPGFEIMEESIRNYVLEDDGETGIAVQLVGYLRQFSTASNLPDSYLNIYKDPDLTYEYLPNENVGLDGIEFAYQKHLRGKNGYRTYTVDSQGNITSEVTVQAPTKGSDVYLTIDIDVQLAAEQAIEDHIAFMKQPDLNPRTYGKGAQATTGYAVAMEVDTGKVVAMVSYPDYDPNIWRGGWISTENYEKYQYFFKNGTIRESYPNYEDDEERKKHPTSLVYLGSTIKPLSVLIGLQEGLFTPNEYYYDTGEYYFGRDRTRITNSNRARYGRINAEDAIRVSSNTFMSAMIGERLAKREDGLEIWDHWMAQFGLGVSTGSGLPNENPGVKDYYHEAKNASTLSALVRASWGQQAKYTTMQLAQYVTTLATRGQRVKPQFVEKVVAPDGSIVEQFEGPEILNVVDVKDEYWDIVHRGMLRVFTTGFEDFPYEVAAKTGTSQQQVYGGEIVDNAVFIAYAPADQPKLAVAVVVPEGGYGAYGAAPIARAIFDAYDQKIGLRSEPTE</sequence>
<keyword evidence="7" id="KW-0573">Peptidoglycan synthesis</keyword>
<dbReference type="SUPFAM" id="SSF56519">
    <property type="entry name" value="Penicillin binding protein dimerisation domain"/>
    <property type="match status" value="1"/>
</dbReference>
<dbReference type="InterPro" id="IPR012338">
    <property type="entry name" value="Beta-lactam/transpept-like"/>
</dbReference>
<evidence type="ECO:0000256" key="11">
    <source>
        <dbReference type="SAM" id="Phobius"/>
    </source>
</evidence>
<keyword evidence="9 11" id="KW-0472">Membrane</keyword>
<keyword evidence="15" id="KW-1185">Reference proteome</keyword>
<dbReference type="InterPro" id="IPR001460">
    <property type="entry name" value="PCN-bd_Tpept"/>
</dbReference>
<dbReference type="Gene3D" id="3.90.1310.10">
    <property type="entry name" value="Penicillin-binding protein 2a (Domain 2)"/>
    <property type="match status" value="1"/>
</dbReference>
<dbReference type="GO" id="GO:0009252">
    <property type="term" value="P:peptidoglycan biosynthetic process"/>
    <property type="evidence" value="ECO:0007669"/>
    <property type="project" value="UniProtKB-KW"/>
</dbReference>
<dbReference type="PANTHER" id="PTHR30627:SF2">
    <property type="entry name" value="PEPTIDOGLYCAN D,D-TRANSPEPTIDASE MRDA"/>
    <property type="match status" value="1"/>
</dbReference>
<evidence type="ECO:0000256" key="4">
    <source>
        <dbReference type="ARBA" id="ARBA00022475"/>
    </source>
</evidence>
<proteinExistence type="inferred from homology"/>
<dbReference type="InterPro" id="IPR036138">
    <property type="entry name" value="PBP_dimer_sf"/>
</dbReference>
<dbReference type="GO" id="GO:0071555">
    <property type="term" value="P:cell wall organization"/>
    <property type="evidence" value="ECO:0007669"/>
    <property type="project" value="UniProtKB-KW"/>
</dbReference>
<evidence type="ECO:0000256" key="3">
    <source>
        <dbReference type="ARBA" id="ARBA00007171"/>
    </source>
</evidence>
<keyword evidence="5 11" id="KW-0812">Transmembrane</keyword>
<evidence type="ECO:0000256" key="1">
    <source>
        <dbReference type="ARBA" id="ARBA00004167"/>
    </source>
</evidence>
<evidence type="ECO:0000259" key="12">
    <source>
        <dbReference type="Pfam" id="PF00905"/>
    </source>
</evidence>
<dbReference type="RefSeq" id="WP_200967507.1">
    <property type="nucleotide sequence ID" value="NZ_BMAQ01000041.1"/>
</dbReference>
<dbReference type="GO" id="GO:0008360">
    <property type="term" value="P:regulation of cell shape"/>
    <property type="evidence" value="ECO:0007669"/>
    <property type="project" value="UniProtKB-KW"/>
</dbReference>
<evidence type="ECO:0000313" key="14">
    <source>
        <dbReference type="EMBL" id="GFR39307.1"/>
    </source>
</evidence>
<dbReference type="EMBL" id="BMAQ01000041">
    <property type="protein sequence ID" value="GFR39307.1"/>
    <property type="molecule type" value="Genomic_DNA"/>
</dbReference>
<dbReference type="GO" id="GO:0071972">
    <property type="term" value="F:peptidoglycan L,D-transpeptidase activity"/>
    <property type="evidence" value="ECO:0007669"/>
    <property type="project" value="TreeGrafter"/>
</dbReference>
<dbReference type="Proteomes" id="UP000654993">
    <property type="component" value="Unassembled WGS sequence"/>
</dbReference>
<evidence type="ECO:0000256" key="6">
    <source>
        <dbReference type="ARBA" id="ARBA00022960"/>
    </source>
</evidence>
<keyword evidence="10" id="KW-0961">Cell wall biogenesis/degradation</keyword>
<dbReference type="InterPro" id="IPR050515">
    <property type="entry name" value="Beta-lactam/transpept"/>
</dbReference>
<dbReference type="SUPFAM" id="SSF56601">
    <property type="entry name" value="beta-lactamase/transpeptidase-like"/>
    <property type="match status" value="1"/>
</dbReference>
<dbReference type="PANTHER" id="PTHR30627">
    <property type="entry name" value="PEPTIDOGLYCAN D,D-TRANSPEPTIDASE"/>
    <property type="match status" value="1"/>
</dbReference>
<evidence type="ECO:0000313" key="15">
    <source>
        <dbReference type="Proteomes" id="UP000654993"/>
    </source>
</evidence>
<accession>A0A916VGD9</accession>
<feature type="domain" description="Penicillin-binding protein transpeptidase" evidence="12">
    <location>
        <begin position="326"/>
        <end position="663"/>
    </location>
</feature>
<evidence type="ECO:0000256" key="5">
    <source>
        <dbReference type="ARBA" id="ARBA00022692"/>
    </source>
</evidence>
<gene>
    <name evidence="14" type="ORF">PRECH8_26030</name>
</gene>
<dbReference type="InterPro" id="IPR005311">
    <property type="entry name" value="PBP_dimer"/>
</dbReference>
<dbReference type="Pfam" id="PF00905">
    <property type="entry name" value="Transpeptidase"/>
    <property type="match status" value="1"/>
</dbReference>
<feature type="domain" description="Penicillin-binding protein dimerisation" evidence="13">
    <location>
        <begin position="66"/>
        <end position="273"/>
    </location>
</feature>
<evidence type="ECO:0000256" key="9">
    <source>
        <dbReference type="ARBA" id="ARBA00023136"/>
    </source>
</evidence>
<protein>
    <submittedName>
        <fullName evidence="14">Penicillin-binding protein</fullName>
    </submittedName>
</protein>
<feature type="transmembrane region" description="Helical" evidence="11">
    <location>
        <begin position="20"/>
        <end position="44"/>
    </location>
</feature>
<comment type="caution">
    <text evidence="14">The sequence shown here is derived from an EMBL/GenBank/DDBJ whole genome shotgun (WGS) entry which is preliminary data.</text>
</comment>
<dbReference type="Pfam" id="PF03717">
    <property type="entry name" value="PBP_dimer"/>
    <property type="match status" value="1"/>
</dbReference>